<dbReference type="GO" id="GO:0003677">
    <property type="term" value="F:DNA binding"/>
    <property type="evidence" value="ECO:0007669"/>
    <property type="project" value="UniProtKB-KW"/>
</dbReference>
<gene>
    <name evidence="5" type="ORF">KFK14_18865</name>
</gene>
<dbReference type="PANTHER" id="PTHR43537">
    <property type="entry name" value="TRANSCRIPTIONAL REGULATOR, GNTR FAMILY"/>
    <property type="match status" value="1"/>
</dbReference>
<feature type="domain" description="HTH gntR-type" evidence="4">
    <location>
        <begin position="1"/>
        <end position="68"/>
    </location>
</feature>
<proteinExistence type="predicted"/>
<dbReference type="Pfam" id="PF00392">
    <property type="entry name" value="GntR"/>
    <property type="match status" value="1"/>
</dbReference>
<reference evidence="5" key="1">
    <citation type="submission" date="2021-04" db="EMBL/GenBank/DDBJ databases">
        <title>Isolation of p-tert-butylphenol degrading bacteria Sphingobium phenoxybenzoativorans Tas13 from active sludge.</title>
        <authorList>
            <person name="Li Y."/>
        </authorList>
    </citation>
    <scope>NUCLEOTIDE SEQUENCE</scope>
    <source>
        <strain evidence="5">Tas13</strain>
    </source>
</reference>
<keyword evidence="1" id="KW-0805">Transcription regulation</keyword>
<dbReference type="AlphaFoldDB" id="A0A975Q167"/>
<dbReference type="GO" id="GO:0003700">
    <property type="term" value="F:DNA-binding transcription factor activity"/>
    <property type="evidence" value="ECO:0007669"/>
    <property type="project" value="InterPro"/>
</dbReference>
<sequence length="211" mass="24022">MTKKNAIHDLLIERLLSAHYAFGERILVKELAAETGISRQPIMTALSKLNADGFVRIIPQVGCEVINPAKEEIADFFLMFERMEGLLAELAAERRTDRQLRDLKIIQHQLTLGDGHVITPQEYCEINRDFHQMIHEMAHSPLLDERQRNNFNMSDFFINQAVGFELFMADAMKEHETIIDALEQRDAARARKVSEEHIAAIRKAVLSGVAG</sequence>
<evidence type="ECO:0000256" key="3">
    <source>
        <dbReference type="ARBA" id="ARBA00023163"/>
    </source>
</evidence>
<evidence type="ECO:0000313" key="5">
    <source>
        <dbReference type="EMBL" id="QUT05052.1"/>
    </source>
</evidence>
<dbReference type="SUPFAM" id="SSF48008">
    <property type="entry name" value="GntR ligand-binding domain-like"/>
    <property type="match status" value="1"/>
</dbReference>
<name>A0A975Q167_9SPHN</name>
<dbReference type="KEGG" id="spph:KFK14_18865"/>
<evidence type="ECO:0000313" key="6">
    <source>
        <dbReference type="Proteomes" id="UP000681425"/>
    </source>
</evidence>
<accession>A0A975Q167</accession>
<keyword evidence="6" id="KW-1185">Reference proteome</keyword>
<dbReference type="Gene3D" id="1.10.10.10">
    <property type="entry name" value="Winged helix-like DNA-binding domain superfamily/Winged helix DNA-binding domain"/>
    <property type="match status" value="1"/>
</dbReference>
<dbReference type="Pfam" id="PF07729">
    <property type="entry name" value="FCD"/>
    <property type="match status" value="1"/>
</dbReference>
<dbReference type="Gene3D" id="1.20.120.530">
    <property type="entry name" value="GntR ligand-binding domain-like"/>
    <property type="match status" value="1"/>
</dbReference>
<evidence type="ECO:0000256" key="1">
    <source>
        <dbReference type="ARBA" id="ARBA00023015"/>
    </source>
</evidence>
<dbReference type="EMBL" id="CP073910">
    <property type="protein sequence ID" value="QUT05052.1"/>
    <property type="molecule type" value="Genomic_DNA"/>
</dbReference>
<dbReference type="PANTHER" id="PTHR43537:SF24">
    <property type="entry name" value="GLUCONATE OPERON TRANSCRIPTIONAL REPRESSOR"/>
    <property type="match status" value="1"/>
</dbReference>
<dbReference type="SUPFAM" id="SSF46785">
    <property type="entry name" value="Winged helix' DNA-binding domain"/>
    <property type="match status" value="1"/>
</dbReference>
<evidence type="ECO:0000259" key="4">
    <source>
        <dbReference type="PROSITE" id="PS50949"/>
    </source>
</evidence>
<evidence type="ECO:0000256" key="2">
    <source>
        <dbReference type="ARBA" id="ARBA00023125"/>
    </source>
</evidence>
<dbReference type="PROSITE" id="PS50949">
    <property type="entry name" value="HTH_GNTR"/>
    <property type="match status" value="1"/>
</dbReference>
<dbReference type="RefSeq" id="WP_171905841.1">
    <property type="nucleotide sequence ID" value="NZ_CP073910.1"/>
</dbReference>
<organism evidence="5 6">
    <name type="scientific">Sphingobium phenoxybenzoativorans</name>
    <dbReference type="NCBI Taxonomy" id="1592790"/>
    <lineage>
        <taxon>Bacteria</taxon>
        <taxon>Pseudomonadati</taxon>
        <taxon>Pseudomonadota</taxon>
        <taxon>Alphaproteobacteria</taxon>
        <taxon>Sphingomonadales</taxon>
        <taxon>Sphingomonadaceae</taxon>
        <taxon>Sphingobium</taxon>
    </lineage>
</organism>
<dbReference type="InterPro" id="IPR008920">
    <property type="entry name" value="TF_FadR/GntR_C"/>
</dbReference>
<dbReference type="Proteomes" id="UP000681425">
    <property type="component" value="Chromosome"/>
</dbReference>
<keyword evidence="2" id="KW-0238">DNA-binding</keyword>
<dbReference type="InterPro" id="IPR000524">
    <property type="entry name" value="Tscrpt_reg_HTH_GntR"/>
</dbReference>
<protein>
    <submittedName>
        <fullName evidence="5">GntR family transcriptional regulator</fullName>
    </submittedName>
</protein>
<dbReference type="InterPro" id="IPR011711">
    <property type="entry name" value="GntR_C"/>
</dbReference>
<dbReference type="SMART" id="SM00345">
    <property type="entry name" value="HTH_GNTR"/>
    <property type="match status" value="1"/>
</dbReference>
<dbReference type="InterPro" id="IPR036388">
    <property type="entry name" value="WH-like_DNA-bd_sf"/>
</dbReference>
<dbReference type="SMART" id="SM00895">
    <property type="entry name" value="FCD"/>
    <property type="match status" value="1"/>
</dbReference>
<keyword evidence="3" id="KW-0804">Transcription</keyword>
<dbReference type="InterPro" id="IPR036390">
    <property type="entry name" value="WH_DNA-bd_sf"/>
</dbReference>